<accession>A0A392WAT2</accession>
<organism evidence="1 2">
    <name type="scientific">Trifolium medium</name>
    <dbReference type="NCBI Taxonomy" id="97028"/>
    <lineage>
        <taxon>Eukaryota</taxon>
        <taxon>Viridiplantae</taxon>
        <taxon>Streptophyta</taxon>
        <taxon>Embryophyta</taxon>
        <taxon>Tracheophyta</taxon>
        <taxon>Spermatophyta</taxon>
        <taxon>Magnoliopsida</taxon>
        <taxon>eudicotyledons</taxon>
        <taxon>Gunneridae</taxon>
        <taxon>Pentapetalae</taxon>
        <taxon>rosids</taxon>
        <taxon>fabids</taxon>
        <taxon>Fabales</taxon>
        <taxon>Fabaceae</taxon>
        <taxon>Papilionoideae</taxon>
        <taxon>50 kb inversion clade</taxon>
        <taxon>NPAAA clade</taxon>
        <taxon>Hologalegina</taxon>
        <taxon>IRL clade</taxon>
        <taxon>Trifolieae</taxon>
        <taxon>Trifolium</taxon>
    </lineage>
</organism>
<comment type="caution">
    <text evidence="1">The sequence shown here is derived from an EMBL/GenBank/DDBJ whole genome shotgun (WGS) entry which is preliminary data.</text>
</comment>
<reference evidence="1 2" key="1">
    <citation type="journal article" date="2018" name="Front. Plant Sci.">
        <title>Red Clover (Trifolium pratense) and Zigzag Clover (T. medium) - A Picture of Genomic Similarities and Differences.</title>
        <authorList>
            <person name="Dluhosova J."/>
            <person name="Istvanek J."/>
            <person name="Nedelnik J."/>
            <person name="Repkova J."/>
        </authorList>
    </citation>
    <scope>NUCLEOTIDE SEQUENCE [LARGE SCALE GENOMIC DNA]</scope>
    <source>
        <strain evidence="2">cv. 10/8</strain>
        <tissue evidence="1">Leaf</tissue>
    </source>
</reference>
<name>A0A392WAT2_9FABA</name>
<feature type="non-terminal residue" evidence="1">
    <location>
        <position position="16"/>
    </location>
</feature>
<keyword evidence="2" id="KW-1185">Reference proteome</keyword>
<protein>
    <submittedName>
        <fullName evidence="1">Uncharacterized protein</fullName>
    </submittedName>
</protein>
<dbReference type="EMBL" id="LXQA011427495">
    <property type="protein sequence ID" value="MCI96903.1"/>
    <property type="molecule type" value="Genomic_DNA"/>
</dbReference>
<evidence type="ECO:0000313" key="1">
    <source>
        <dbReference type="EMBL" id="MCI96903.1"/>
    </source>
</evidence>
<dbReference type="AlphaFoldDB" id="A0A392WAT2"/>
<dbReference type="Proteomes" id="UP000265520">
    <property type="component" value="Unassembled WGS sequence"/>
</dbReference>
<proteinExistence type="predicted"/>
<evidence type="ECO:0000313" key="2">
    <source>
        <dbReference type="Proteomes" id="UP000265520"/>
    </source>
</evidence>
<sequence>MEKIQLGGENPPYVPH</sequence>